<evidence type="ECO:0000256" key="1">
    <source>
        <dbReference type="ARBA" id="ARBA00000085"/>
    </source>
</evidence>
<dbReference type="Pfam" id="PF02518">
    <property type="entry name" value="HATPase_c"/>
    <property type="match status" value="1"/>
</dbReference>
<dbReference type="PROSITE" id="PS50109">
    <property type="entry name" value="HIS_KIN"/>
    <property type="match status" value="1"/>
</dbReference>
<dbReference type="SUPFAM" id="SSF55874">
    <property type="entry name" value="ATPase domain of HSP90 chaperone/DNA topoisomerase II/histidine kinase"/>
    <property type="match status" value="1"/>
</dbReference>
<comment type="caution">
    <text evidence="7">The sequence shown here is derived from an EMBL/GenBank/DDBJ whole genome shotgun (WGS) entry which is preliminary data.</text>
</comment>
<dbReference type="KEGG" id="rmn:TK49_19835"/>
<dbReference type="AlphaFoldDB" id="A0AAJ4ZNJ7"/>
<comment type="catalytic activity">
    <reaction evidence="1">
        <text>ATP + protein L-histidine = ADP + protein N-phospho-L-histidine.</text>
        <dbReference type="EC" id="2.7.13.3"/>
    </reaction>
</comment>
<dbReference type="InterPro" id="IPR003594">
    <property type="entry name" value="HATPase_dom"/>
</dbReference>
<keyword evidence="5" id="KW-0902">Two-component regulatory system</keyword>
<keyword evidence="3 7" id="KW-0808">Transferase</keyword>
<dbReference type="GO" id="GO:0004673">
    <property type="term" value="F:protein histidine kinase activity"/>
    <property type="evidence" value="ECO:0007669"/>
    <property type="project" value="UniProtKB-EC"/>
</dbReference>
<gene>
    <name evidence="7" type="primary">rstB_2</name>
    <name evidence="7" type="ORF">NCTC10894_03213</name>
</gene>
<organism evidence="7 8">
    <name type="scientific">Ralstonia mannitolilytica</name>
    <dbReference type="NCBI Taxonomy" id="105219"/>
    <lineage>
        <taxon>Bacteria</taxon>
        <taxon>Pseudomonadati</taxon>
        <taxon>Pseudomonadota</taxon>
        <taxon>Betaproteobacteria</taxon>
        <taxon>Burkholderiales</taxon>
        <taxon>Burkholderiaceae</taxon>
        <taxon>Ralstonia</taxon>
    </lineage>
</organism>
<evidence type="ECO:0000256" key="3">
    <source>
        <dbReference type="ARBA" id="ARBA00022679"/>
    </source>
</evidence>
<dbReference type="PANTHER" id="PTHR43711:SF1">
    <property type="entry name" value="HISTIDINE KINASE 1"/>
    <property type="match status" value="1"/>
</dbReference>
<dbReference type="PANTHER" id="PTHR43711">
    <property type="entry name" value="TWO-COMPONENT HISTIDINE KINASE"/>
    <property type="match status" value="1"/>
</dbReference>
<evidence type="ECO:0000256" key="2">
    <source>
        <dbReference type="ARBA" id="ARBA00012438"/>
    </source>
</evidence>
<feature type="domain" description="Histidine kinase" evidence="6">
    <location>
        <begin position="1"/>
        <end position="71"/>
    </location>
</feature>
<dbReference type="EC" id="2.7.13.3" evidence="2"/>
<dbReference type="Proteomes" id="UP000255008">
    <property type="component" value="Unassembled WGS sequence"/>
</dbReference>
<dbReference type="EMBL" id="UGVE01000002">
    <property type="protein sequence ID" value="SUE35200.1"/>
    <property type="molecule type" value="Genomic_DNA"/>
</dbReference>
<evidence type="ECO:0000259" key="6">
    <source>
        <dbReference type="PROSITE" id="PS50109"/>
    </source>
</evidence>
<dbReference type="InterPro" id="IPR005467">
    <property type="entry name" value="His_kinase_dom"/>
</dbReference>
<accession>A0AAJ4ZNJ7</accession>
<evidence type="ECO:0000256" key="4">
    <source>
        <dbReference type="ARBA" id="ARBA00022777"/>
    </source>
</evidence>
<proteinExistence type="predicted"/>
<evidence type="ECO:0000256" key="5">
    <source>
        <dbReference type="ARBA" id="ARBA00023012"/>
    </source>
</evidence>
<protein>
    <recommendedName>
        <fullName evidence="2">histidine kinase</fullName>
        <ecNumber evidence="2">2.7.13.3</ecNumber>
    </recommendedName>
</protein>
<dbReference type="InterPro" id="IPR050736">
    <property type="entry name" value="Sensor_HK_Regulatory"/>
</dbReference>
<dbReference type="InterPro" id="IPR036890">
    <property type="entry name" value="HATPase_C_sf"/>
</dbReference>
<evidence type="ECO:0000313" key="8">
    <source>
        <dbReference type="Proteomes" id="UP000255008"/>
    </source>
</evidence>
<name>A0AAJ4ZNJ7_9RALS</name>
<dbReference type="GO" id="GO:0000160">
    <property type="term" value="P:phosphorelay signal transduction system"/>
    <property type="evidence" value="ECO:0007669"/>
    <property type="project" value="UniProtKB-KW"/>
</dbReference>
<sequence length="71" mass="7126">MEVGDRGPGIPEDKLGAGLQPFVRLENSRSRESGGTGLGLAIAQQLAEAAGGVLKLSNREGGGLVAAVRLG</sequence>
<keyword evidence="4" id="KW-0418">Kinase</keyword>
<dbReference type="Gene3D" id="3.30.565.10">
    <property type="entry name" value="Histidine kinase-like ATPase, C-terminal domain"/>
    <property type="match status" value="1"/>
</dbReference>
<evidence type="ECO:0000313" key="7">
    <source>
        <dbReference type="EMBL" id="SUE35200.1"/>
    </source>
</evidence>
<reference evidence="7 8" key="1">
    <citation type="submission" date="2018-06" db="EMBL/GenBank/DDBJ databases">
        <authorList>
            <consortium name="Pathogen Informatics"/>
            <person name="Doyle S."/>
        </authorList>
    </citation>
    <scope>NUCLEOTIDE SEQUENCE [LARGE SCALE GENOMIC DNA]</scope>
    <source>
        <strain evidence="7 8">NCTC10894</strain>
    </source>
</reference>